<evidence type="ECO:0000313" key="2">
    <source>
        <dbReference type="EMBL" id="KID85797.1"/>
    </source>
</evidence>
<dbReference type="Pfam" id="PF01266">
    <property type="entry name" value="DAO"/>
    <property type="match status" value="1"/>
</dbReference>
<dbReference type="InterPro" id="IPR036188">
    <property type="entry name" value="FAD/NAD-bd_sf"/>
</dbReference>
<dbReference type="HOGENOM" id="CLU_007884_14_0_1"/>
<accession>A0A0B4H1A9</accession>
<dbReference type="GO" id="GO:0005770">
    <property type="term" value="C:late endosome"/>
    <property type="evidence" value="ECO:0007669"/>
    <property type="project" value="TreeGrafter"/>
</dbReference>
<keyword evidence="3" id="KW-1185">Reference proteome</keyword>
<organism evidence="2 3">
    <name type="scientific">Metarhizium guizhouense (strain ARSEF 977)</name>
    <dbReference type="NCBI Taxonomy" id="1276136"/>
    <lineage>
        <taxon>Eukaryota</taxon>
        <taxon>Fungi</taxon>
        <taxon>Dikarya</taxon>
        <taxon>Ascomycota</taxon>
        <taxon>Pezizomycotina</taxon>
        <taxon>Sordariomycetes</taxon>
        <taxon>Hypocreomycetidae</taxon>
        <taxon>Hypocreales</taxon>
        <taxon>Clavicipitaceae</taxon>
        <taxon>Metarhizium</taxon>
    </lineage>
</organism>
<protein>
    <submittedName>
        <fullName evidence="2">D-amino-acid dehydrogenase</fullName>
    </submittedName>
</protein>
<name>A0A0B4H1A9_METGA</name>
<dbReference type="GO" id="GO:0042147">
    <property type="term" value="P:retrograde transport, endosome to Golgi"/>
    <property type="evidence" value="ECO:0007669"/>
    <property type="project" value="TreeGrafter"/>
</dbReference>
<dbReference type="Gene3D" id="3.50.50.60">
    <property type="entry name" value="FAD/NAD(P)-binding domain"/>
    <property type="match status" value="1"/>
</dbReference>
<sequence>MTTGLSDETSSGDNKVNIVVIGGGIIGCTTAYYLSRHPRYSPETHSVILIEKTRLAGGASGKAGGLLAQWAYPASIVPLSYSLHAELAAEHDGRRSWGYRSIRCGKITAQSREQSATSGIAPLSRLLQQLATWVPLGKVKELTKDAGNITEASIPEDLDWFRQECIEKYEDIAPEQGTAQVHPYQFTLMMAKLAAEKGVKILFGAVEEIVYATSEASAVLDTQSMRKVHSVRYVDRRSTARAESISADFVVIAAGPWTPQLFPSVPMNALRAHSVTIKPSRLTSAYCLFTEIRRRVTSPAYSFPGASPSDEFESTVCPEIYSRPNNEVYIAGSGDDRVPLPASTDEVEVDREACQLIEEALVNISDELRLGTITGRRACYLPTVDLPSGNPLVGPTWIEGLLLATGHSCWGIHNAPATGKLISELVFDGRPMSADISTLDPRLVI</sequence>
<dbReference type="InterPro" id="IPR006076">
    <property type="entry name" value="FAD-dep_OxRdtase"/>
</dbReference>
<evidence type="ECO:0000259" key="1">
    <source>
        <dbReference type="Pfam" id="PF01266"/>
    </source>
</evidence>
<gene>
    <name evidence="2" type="ORF">MGU_07105</name>
</gene>
<dbReference type="AlphaFoldDB" id="A0A0B4H1A9"/>
<dbReference type="SUPFAM" id="SSF51905">
    <property type="entry name" value="FAD/NAD(P)-binding domain"/>
    <property type="match status" value="1"/>
</dbReference>
<dbReference type="Proteomes" id="UP000031192">
    <property type="component" value="Unassembled WGS sequence"/>
</dbReference>
<comment type="caution">
    <text evidence="2">The sequence shown here is derived from an EMBL/GenBank/DDBJ whole genome shotgun (WGS) entry which is preliminary data.</text>
</comment>
<dbReference type="EMBL" id="AZNH01000027">
    <property type="protein sequence ID" value="KID85797.1"/>
    <property type="molecule type" value="Genomic_DNA"/>
</dbReference>
<dbReference type="Gene3D" id="3.30.9.10">
    <property type="entry name" value="D-Amino Acid Oxidase, subunit A, domain 2"/>
    <property type="match status" value="1"/>
</dbReference>
<dbReference type="PANTHER" id="PTHR13847">
    <property type="entry name" value="SARCOSINE DEHYDROGENASE-RELATED"/>
    <property type="match status" value="1"/>
</dbReference>
<evidence type="ECO:0000313" key="3">
    <source>
        <dbReference type="Proteomes" id="UP000031192"/>
    </source>
</evidence>
<proteinExistence type="predicted"/>
<dbReference type="GO" id="GO:0005829">
    <property type="term" value="C:cytosol"/>
    <property type="evidence" value="ECO:0007669"/>
    <property type="project" value="GOC"/>
</dbReference>
<dbReference type="PANTHER" id="PTHR13847:SF150">
    <property type="entry name" value="OXIDOREDUCTASE TDA3-RELATED"/>
    <property type="match status" value="1"/>
</dbReference>
<reference evidence="2 3" key="1">
    <citation type="journal article" date="2014" name="Proc. Natl. Acad. Sci. U.S.A.">
        <title>Trajectory and genomic determinants of fungal-pathogen speciation and host adaptation.</title>
        <authorList>
            <person name="Hu X."/>
            <person name="Xiao G."/>
            <person name="Zheng P."/>
            <person name="Shang Y."/>
            <person name="Su Y."/>
            <person name="Zhang X."/>
            <person name="Liu X."/>
            <person name="Zhan S."/>
            <person name="St Leger R.J."/>
            <person name="Wang C."/>
        </authorList>
    </citation>
    <scope>NUCLEOTIDE SEQUENCE [LARGE SCALE GENOMIC DNA]</scope>
    <source>
        <strain evidence="2 3">ARSEF 977</strain>
    </source>
</reference>
<feature type="domain" description="FAD dependent oxidoreductase" evidence="1">
    <location>
        <begin position="18"/>
        <end position="425"/>
    </location>
</feature>